<proteinExistence type="predicted"/>
<reference evidence="1" key="3">
    <citation type="submission" date="2018-07" db="EMBL/GenBank/DDBJ databases">
        <title>WGS assembly of Glycine max.</title>
        <authorList>
            <person name="Schmutz J."/>
            <person name="Cannon S."/>
            <person name="Schlueter J."/>
            <person name="Ma J."/>
            <person name="Mitros T."/>
            <person name="Nelson W."/>
            <person name="Hyten D."/>
            <person name="Song Q."/>
            <person name="Thelen J."/>
            <person name="Cheng J."/>
            <person name="Xu D."/>
            <person name="Hellsten U."/>
            <person name="May G."/>
            <person name="Yu Y."/>
            <person name="Sakurai T."/>
            <person name="Umezawa T."/>
            <person name="Bhattacharyya M."/>
            <person name="Sandhu D."/>
            <person name="Valliyodan B."/>
            <person name="Lindquist E."/>
            <person name="Peto M."/>
            <person name="Grant D."/>
            <person name="Shu S."/>
            <person name="Goodstein D."/>
            <person name="Barry K."/>
            <person name="Futrell-Griggs M."/>
            <person name="Abernathy B."/>
            <person name="Du J."/>
            <person name="Tian Z."/>
            <person name="Zhu L."/>
            <person name="Gill N."/>
            <person name="Joshi T."/>
            <person name="Libault M."/>
            <person name="Sethuraman A."/>
            <person name="Zhang X."/>
            <person name="Shinozaki K."/>
            <person name="Nguyen H."/>
            <person name="Wing R."/>
            <person name="Cregan P."/>
            <person name="Specht J."/>
            <person name="Grimwood J."/>
            <person name="Rokhsar D."/>
            <person name="Stacey G."/>
            <person name="Shoemaker R."/>
            <person name="Jackson S."/>
        </authorList>
    </citation>
    <scope>NUCLEOTIDE SEQUENCE</scope>
    <source>
        <tissue evidence="1">Callus</tissue>
    </source>
</reference>
<protein>
    <submittedName>
        <fullName evidence="1 2">Uncharacterized protein</fullName>
    </submittedName>
</protein>
<dbReference type="Gramene" id="KRH68141">
    <property type="protein sequence ID" value="KRH68141"/>
    <property type="gene ID" value="GLYMA_03G211300"/>
</dbReference>
<evidence type="ECO:0000313" key="3">
    <source>
        <dbReference type="Proteomes" id="UP000008827"/>
    </source>
</evidence>
<reference evidence="2" key="2">
    <citation type="submission" date="2018-02" db="UniProtKB">
        <authorList>
            <consortium name="EnsemblPlants"/>
        </authorList>
    </citation>
    <scope>IDENTIFICATION</scope>
    <source>
        <strain evidence="2">Williams 82</strain>
    </source>
</reference>
<dbReference type="EMBL" id="CM000836">
    <property type="protein sequence ID" value="KRH68141.1"/>
    <property type="molecule type" value="Genomic_DNA"/>
</dbReference>
<evidence type="ECO:0000313" key="2">
    <source>
        <dbReference type="EnsemblPlants" id="KRH68141"/>
    </source>
</evidence>
<keyword evidence="3" id="KW-1185">Reference proteome</keyword>
<sequence length="109" mass="12931">MWILTHQQPLHHQLFHPTPTSGETKFFNGRPTTKTPWQTAERRFKRPVRGSYLKDLKKNRNVTTSNIFWLKDRGRGEEARPLDVSSNSCLIHLVWTEFNFDFGMRMIES</sequence>
<dbReference type="EnsemblPlants" id="KRH68141">
    <property type="protein sequence ID" value="KRH68141"/>
    <property type="gene ID" value="GLYMA_03G211300"/>
</dbReference>
<dbReference type="Proteomes" id="UP000008827">
    <property type="component" value="Chromosome 3"/>
</dbReference>
<gene>
    <name evidence="1" type="ORF">GLYMA_03G211300</name>
</gene>
<evidence type="ECO:0000313" key="1">
    <source>
        <dbReference type="EMBL" id="KRH68141.1"/>
    </source>
</evidence>
<reference evidence="1 2" key="1">
    <citation type="journal article" date="2010" name="Nature">
        <title>Genome sequence of the palaeopolyploid soybean.</title>
        <authorList>
            <person name="Schmutz J."/>
            <person name="Cannon S.B."/>
            <person name="Schlueter J."/>
            <person name="Ma J."/>
            <person name="Mitros T."/>
            <person name="Nelson W."/>
            <person name="Hyten D.L."/>
            <person name="Song Q."/>
            <person name="Thelen J.J."/>
            <person name="Cheng J."/>
            <person name="Xu D."/>
            <person name="Hellsten U."/>
            <person name="May G.D."/>
            <person name="Yu Y."/>
            <person name="Sakurai T."/>
            <person name="Umezawa T."/>
            <person name="Bhattacharyya M.K."/>
            <person name="Sandhu D."/>
            <person name="Valliyodan B."/>
            <person name="Lindquist E."/>
            <person name="Peto M."/>
            <person name="Grant D."/>
            <person name="Shu S."/>
            <person name="Goodstein D."/>
            <person name="Barry K."/>
            <person name="Futrell-Griggs M."/>
            <person name="Abernathy B."/>
            <person name="Du J."/>
            <person name="Tian Z."/>
            <person name="Zhu L."/>
            <person name="Gill N."/>
            <person name="Joshi T."/>
            <person name="Libault M."/>
            <person name="Sethuraman A."/>
            <person name="Zhang X.-C."/>
            <person name="Shinozaki K."/>
            <person name="Nguyen H.T."/>
            <person name="Wing R.A."/>
            <person name="Cregan P."/>
            <person name="Specht J."/>
            <person name="Grimwood J."/>
            <person name="Rokhsar D."/>
            <person name="Stacey G."/>
            <person name="Shoemaker R.C."/>
            <person name="Jackson S.A."/>
        </authorList>
    </citation>
    <scope>NUCLEOTIDE SEQUENCE [LARGE SCALE GENOMIC DNA]</scope>
    <source>
        <strain evidence="2">cv. Williams 82</strain>
        <tissue evidence="1">Callus</tissue>
    </source>
</reference>
<dbReference type="AlphaFoldDB" id="A0A0R0KM52"/>
<organism evidence="1">
    <name type="scientific">Glycine max</name>
    <name type="common">Soybean</name>
    <name type="synonym">Glycine hispida</name>
    <dbReference type="NCBI Taxonomy" id="3847"/>
    <lineage>
        <taxon>Eukaryota</taxon>
        <taxon>Viridiplantae</taxon>
        <taxon>Streptophyta</taxon>
        <taxon>Embryophyta</taxon>
        <taxon>Tracheophyta</taxon>
        <taxon>Spermatophyta</taxon>
        <taxon>Magnoliopsida</taxon>
        <taxon>eudicotyledons</taxon>
        <taxon>Gunneridae</taxon>
        <taxon>Pentapetalae</taxon>
        <taxon>rosids</taxon>
        <taxon>fabids</taxon>
        <taxon>Fabales</taxon>
        <taxon>Fabaceae</taxon>
        <taxon>Papilionoideae</taxon>
        <taxon>50 kb inversion clade</taxon>
        <taxon>NPAAA clade</taxon>
        <taxon>indigoferoid/millettioid clade</taxon>
        <taxon>Phaseoleae</taxon>
        <taxon>Glycine</taxon>
        <taxon>Glycine subgen. Soja</taxon>
    </lineage>
</organism>
<name>A0A0R0KM52_SOYBN</name>
<dbReference type="InParanoid" id="A0A0R0KM52"/>
<accession>A0A0R0KM52</accession>